<dbReference type="InterPro" id="IPR003593">
    <property type="entry name" value="AAA+_ATPase"/>
</dbReference>
<evidence type="ECO:0000259" key="7">
    <source>
        <dbReference type="SMART" id="SM00382"/>
    </source>
</evidence>
<sequence length="302" mass="33043">MNRMGKKDVALSSYEKQIAAGIILPEEIDVGFNDIGGLEDIISSLRESVIFPLLYPKLFTTSSSLLSAPKGVLLYGPPGCGKTMLAKALARESGAAFLNLSVSSLVSKWYGESNQLVSAVFGLARKLQPVIVFMDEIDAFLRERSKGDHEVSGQLKAEFMTLWDGLTSASDRIIILGATNRPDDIDDAILRRMPKRYAIGLPNLQQRTKILNLMLKGTQTAPPPEFSLERLAAITEGLSGSDLKETCRNAAMKPVREFLQQHSLDPQALQTAQEKGFQLRSVTLRDFVDADVHGAEIPAPLD</sequence>
<keyword evidence="4 6" id="KW-0067">ATP-binding</keyword>
<dbReference type="InterPro" id="IPR051701">
    <property type="entry name" value="Mito_OM_Translocase_MSP1"/>
</dbReference>
<dbReference type="STRING" id="1314781.A0A166A6D1"/>
<dbReference type="GO" id="GO:0016887">
    <property type="term" value="F:ATP hydrolysis activity"/>
    <property type="evidence" value="ECO:0007669"/>
    <property type="project" value="InterPro"/>
</dbReference>
<evidence type="ECO:0000313" key="8">
    <source>
        <dbReference type="EMBL" id="KZV88919.1"/>
    </source>
</evidence>
<dbReference type="Pfam" id="PF00004">
    <property type="entry name" value="AAA"/>
    <property type="match status" value="1"/>
</dbReference>
<keyword evidence="9" id="KW-1185">Reference proteome</keyword>
<dbReference type="PANTHER" id="PTHR45644">
    <property type="entry name" value="AAA ATPASE, PUTATIVE (AFU_ORTHOLOGUE AFUA_2G12920)-RELATED-RELATED"/>
    <property type="match status" value="1"/>
</dbReference>
<dbReference type="Pfam" id="PF17862">
    <property type="entry name" value="AAA_lid_3"/>
    <property type="match status" value="1"/>
</dbReference>
<dbReference type="Gene3D" id="1.10.8.60">
    <property type="match status" value="1"/>
</dbReference>
<evidence type="ECO:0000256" key="3">
    <source>
        <dbReference type="ARBA" id="ARBA00022787"/>
    </source>
</evidence>
<evidence type="ECO:0000313" key="9">
    <source>
        <dbReference type="Proteomes" id="UP000077266"/>
    </source>
</evidence>
<keyword evidence="2 6" id="KW-0547">Nucleotide-binding</keyword>
<reference evidence="8 9" key="1">
    <citation type="journal article" date="2016" name="Mol. Biol. Evol.">
        <title>Comparative Genomics of Early-Diverging Mushroom-Forming Fungi Provides Insights into the Origins of Lignocellulose Decay Capabilities.</title>
        <authorList>
            <person name="Nagy L.G."/>
            <person name="Riley R."/>
            <person name="Tritt A."/>
            <person name="Adam C."/>
            <person name="Daum C."/>
            <person name="Floudas D."/>
            <person name="Sun H."/>
            <person name="Yadav J.S."/>
            <person name="Pangilinan J."/>
            <person name="Larsson K.H."/>
            <person name="Matsuura K."/>
            <person name="Barry K."/>
            <person name="Labutti K."/>
            <person name="Kuo R."/>
            <person name="Ohm R.A."/>
            <person name="Bhattacharya S.S."/>
            <person name="Shirouzu T."/>
            <person name="Yoshinaga Y."/>
            <person name="Martin F.M."/>
            <person name="Grigoriev I.V."/>
            <person name="Hibbett D.S."/>
        </authorList>
    </citation>
    <scope>NUCLEOTIDE SEQUENCE [LARGE SCALE GENOMIC DNA]</scope>
    <source>
        <strain evidence="8 9">HHB12029</strain>
    </source>
</reference>
<dbReference type="InterPro" id="IPR027417">
    <property type="entry name" value="P-loop_NTPase"/>
</dbReference>
<dbReference type="OrthoDB" id="10254455at2759"/>
<evidence type="ECO:0000256" key="6">
    <source>
        <dbReference type="RuleBase" id="RU003651"/>
    </source>
</evidence>
<accession>A0A166A6D1</accession>
<proteinExistence type="inferred from homology"/>
<dbReference type="SUPFAM" id="SSF52540">
    <property type="entry name" value="P-loop containing nucleoside triphosphate hydrolases"/>
    <property type="match status" value="1"/>
</dbReference>
<dbReference type="GO" id="GO:0005741">
    <property type="term" value="C:mitochondrial outer membrane"/>
    <property type="evidence" value="ECO:0007669"/>
    <property type="project" value="UniProtKB-SubCell"/>
</dbReference>
<dbReference type="FunCoup" id="A0A166A6D1">
    <property type="interactions" value="379"/>
</dbReference>
<dbReference type="PANTHER" id="PTHR45644:SF3">
    <property type="entry name" value="FI08533P-RELATED"/>
    <property type="match status" value="1"/>
</dbReference>
<dbReference type="Proteomes" id="UP000077266">
    <property type="component" value="Unassembled WGS sequence"/>
</dbReference>
<gene>
    <name evidence="8" type="ORF">EXIGLDRAFT_711337</name>
</gene>
<evidence type="ECO:0000256" key="5">
    <source>
        <dbReference type="ARBA" id="ARBA00023128"/>
    </source>
</evidence>
<evidence type="ECO:0000256" key="2">
    <source>
        <dbReference type="ARBA" id="ARBA00022741"/>
    </source>
</evidence>
<dbReference type="GO" id="GO:0140567">
    <property type="term" value="F:membrane protein dislocase activity"/>
    <property type="evidence" value="ECO:0007669"/>
    <property type="project" value="UniProtKB-ARBA"/>
</dbReference>
<organism evidence="8 9">
    <name type="scientific">Exidia glandulosa HHB12029</name>
    <dbReference type="NCBI Taxonomy" id="1314781"/>
    <lineage>
        <taxon>Eukaryota</taxon>
        <taxon>Fungi</taxon>
        <taxon>Dikarya</taxon>
        <taxon>Basidiomycota</taxon>
        <taxon>Agaricomycotina</taxon>
        <taxon>Agaricomycetes</taxon>
        <taxon>Auriculariales</taxon>
        <taxon>Exidiaceae</taxon>
        <taxon>Exidia</taxon>
    </lineage>
</organism>
<evidence type="ECO:0000256" key="1">
    <source>
        <dbReference type="ARBA" id="ARBA00004572"/>
    </source>
</evidence>
<dbReference type="PROSITE" id="PS00674">
    <property type="entry name" value="AAA"/>
    <property type="match status" value="1"/>
</dbReference>
<dbReference type="InParanoid" id="A0A166A6D1"/>
<dbReference type="InterPro" id="IPR003959">
    <property type="entry name" value="ATPase_AAA_core"/>
</dbReference>
<comment type="similarity">
    <text evidence="6">Belongs to the AAA ATPase family.</text>
</comment>
<keyword evidence="5" id="KW-0496">Mitochondrion</keyword>
<dbReference type="InterPro" id="IPR003960">
    <property type="entry name" value="ATPase_AAA_CS"/>
</dbReference>
<feature type="domain" description="AAA+ ATPase" evidence="7">
    <location>
        <begin position="68"/>
        <end position="205"/>
    </location>
</feature>
<keyword evidence="3" id="KW-1000">Mitochondrion outer membrane</keyword>
<dbReference type="EMBL" id="KV426086">
    <property type="protein sequence ID" value="KZV88919.1"/>
    <property type="molecule type" value="Genomic_DNA"/>
</dbReference>
<dbReference type="AlphaFoldDB" id="A0A166A6D1"/>
<keyword evidence="3" id="KW-0472">Membrane</keyword>
<protein>
    <submittedName>
        <fullName evidence="8">AAA-domain-containing protein</fullName>
    </submittedName>
</protein>
<dbReference type="GO" id="GO:0005524">
    <property type="term" value="F:ATP binding"/>
    <property type="evidence" value="ECO:0007669"/>
    <property type="project" value="UniProtKB-KW"/>
</dbReference>
<name>A0A166A6D1_EXIGL</name>
<dbReference type="SMART" id="SM00382">
    <property type="entry name" value="AAA"/>
    <property type="match status" value="1"/>
</dbReference>
<dbReference type="Gene3D" id="3.40.50.300">
    <property type="entry name" value="P-loop containing nucleotide triphosphate hydrolases"/>
    <property type="match status" value="1"/>
</dbReference>
<evidence type="ECO:0000256" key="4">
    <source>
        <dbReference type="ARBA" id="ARBA00022840"/>
    </source>
</evidence>
<comment type="subcellular location">
    <subcellularLocation>
        <location evidence="1">Mitochondrion outer membrane</location>
        <topology evidence="1">Single-pass membrane protein</topology>
    </subcellularLocation>
</comment>
<dbReference type="GO" id="GO:0140570">
    <property type="term" value="P:extraction of mislocalized protein from mitochondrial outer membrane"/>
    <property type="evidence" value="ECO:0007669"/>
    <property type="project" value="TreeGrafter"/>
</dbReference>
<dbReference type="FunFam" id="3.40.50.300:FF:000538">
    <property type="entry name" value="ATPase family AAA domain-containing protein 1"/>
    <property type="match status" value="1"/>
</dbReference>
<dbReference type="InterPro" id="IPR041569">
    <property type="entry name" value="AAA_lid_3"/>
</dbReference>